<keyword evidence="5 13" id="KW-0812">Transmembrane</keyword>
<evidence type="ECO:0000256" key="9">
    <source>
        <dbReference type="ARBA" id="ARBA00023253"/>
    </source>
</evidence>
<keyword evidence="6 13" id="KW-1133">Transmembrane helix</keyword>
<protein>
    <recommendedName>
        <fullName evidence="11">O-fucosyltransferase family protein</fullName>
    </recommendedName>
</protein>
<comment type="similarity">
    <text evidence="2">Belongs to the glycosyltransferase GT106 family.</text>
</comment>
<dbReference type="CDD" id="cd11299">
    <property type="entry name" value="O-FucT_plant"/>
    <property type="match status" value="1"/>
</dbReference>
<keyword evidence="7 13" id="KW-0472">Membrane</keyword>
<dbReference type="EMBL" id="OZ023702">
    <property type="protein sequence ID" value="CAK9857092.1"/>
    <property type="molecule type" value="Genomic_DNA"/>
</dbReference>
<organism evidence="14 15">
    <name type="scientific">Sphagnum jensenii</name>
    <dbReference type="NCBI Taxonomy" id="128206"/>
    <lineage>
        <taxon>Eukaryota</taxon>
        <taxon>Viridiplantae</taxon>
        <taxon>Streptophyta</taxon>
        <taxon>Embryophyta</taxon>
        <taxon>Bryophyta</taxon>
        <taxon>Sphagnophytina</taxon>
        <taxon>Sphagnopsida</taxon>
        <taxon>Sphagnales</taxon>
        <taxon>Sphagnaceae</taxon>
        <taxon>Sphagnum</taxon>
    </lineage>
</organism>
<feature type="compositionally biased region" description="Low complexity" evidence="12">
    <location>
        <begin position="37"/>
        <end position="46"/>
    </location>
</feature>
<evidence type="ECO:0000256" key="4">
    <source>
        <dbReference type="ARBA" id="ARBA00022679"/>
    </source>
</evidence>
<evidence type="ECO:0000256" key="1">
    <source>
        <dbReference type="ARBA" id="ARBA00004370"/>
    </source>
</evidence>
<evidence type="ECO:0000256" key="5">
    <source>
        <dbReference type="ARBA" id="ARBA00022692"/>
    </source>
</evidence>
<proteinExistence type="inferred from homology"/>
<keyword evidence="15" id="KW-1185">Reference proteome</keyword>
<keyword evidence="9" id="KW-0294">Fucose metabolism</keyword>
<accession>A0ABP1A3T6</accession>
<dbReference type="InterPro" id="IPR024709">
    <property type="entry name" value="FucosylTrfase_pln"/>
</dbReference>
<evidence type="ECO:0000256" key="10">
    <source>
        <dbReference type="ARBA" id="ARBA00023277"/>
    </source>
</evidence>
<evidence type="ECO:0000313" key="14">
    <source>
        <dbReference type="EMBL" id="CAK9857092.1"/>
    </source>
</evidence>
<evidence type="ECO:0000256" key="8">
    <source>
        <dbReference type="ARBA" id="ARBA00023180"/>
    </source>
</evidence>
<keyword evidence="4" id="KW-0808">Transferase</keyword>
<evidence type="ECO:0000256" key="6">
    <source>
        <dbReference type="ARBA" id="ARBA00022989"/>
    </source>
</evidence>
<dbReference type="Proteomes" id="UP001497522">
    <property type="component" value="Chromosome 1"/>
</dbReference>
<sequence length="516" mass="59012">MSRDKREKRDKEELKDHQGRFVDQEHTHEKKEDINVNSNSSSSSNSSSTLVWVIWTGTGILVFTCFIHLCTLRELWQPHFLPQNNNGPSCKHGFINPLPQRDYVNNGYLMVSCNGGLNQMRAGICDMVAIAKLLNVTLVLPELDHTSFWADPSDFGDIFDTSYFIASLRSSVQIIRELPSSLLQKIQEGSLPVYYMHPGSWSNESYYLNQILPLVQKYGVLHFNKTDTRLANSVPLDMQLLRCHANYHALRFAPHIEDLGWKLVKILQARGRFMVLHLRYEKDMLAFSGCTNGCTPEEADDLTRMRYATTWWKEKAIVSEQKRQEGLCPLTPEETVLVLTALGYDSSTHIYIAAGEIYGGERRMAKLHAAFPNLVRKEMLLTPEELKPFQNRSTQMAALDYIVSMASDVFVPTYYGNMAKIVEGHRRYMGFQNTILFDRKRVVELVDQYTNGTIKWEDFSTAIRQSHQTRIGTPTVRKVIPGQPKEEDYFYANPQECLCPESTTSVSINRLPISSS</sequence>
<gene>
    <name evidence="14" type="ORF">CSSPJE1EN2_LOCUS87</name>
</gene>
<dbReference type="InterPro" id="IPR019378">
    <property type="entry name" value="GDP-Fuc_O-FucTrfase"/>
</dbReference>
<evidence type="ECO:0000256" key="7">
    <source>
        <dbReference type="ARBA" id="ARBA00023136"/>
    </source>
</evidence>
<dbReference type="Pfam" id="PF10250">
    <property type="entry name" value="O-FucT"/>
    <property type="match status" value="1"/>
</dbReference>
<keyword evidence="3" id="KW-0328">Glycosyltransferase</keyword>
<keyword evidence="8" id="KW-0325">Glycoprotein</keyword>
<dbReference type="PANTHER" id="PTHR31741:SF3">
    <property type="entry name" value="O-FUCOSYLTRANSFERASE FAMILY PROTEIN"/>
    <property type="match status" value="1"/>
</dbReference>
<keyword evidence="10" id="KW-0119">Carbohydrate metabolism</keyword>
<evidence type="ECO:0000256" key="3">
    <source>
        <dbReference type="ARBA" id="ARBA00022676"/>
    </source>
</evidence>
<evidence type="ECO:0000313" key="15">
    <source>
        <dbReference type="Proteomes" id="UP001497522"/>
    </source>
</evidence>
<feature type="compositionally biased region" description="Basic and acidic residues" evidence="12">
    <location>
        <begin position="1"/>
        <end position="34"/>
    </location>
</feature>
<evidence type="ECO:0000256" key="12">
    <source>
        <dbReference type="SAM" id="MobiDB-lite"/>
    </source>
</evidence>
<evidence type="ECO:0000256" key="13">
    <source>
        <dbReference type="SAM" id="Phobius"/>
    </source>
</evidence>
<feature type="region of interest" description="Disordered" evidence="12">
    <location>
        <begin position="1"/>
        <end position="46"/>
    </location>
</feature>
<reference evidence="14 15" key="1">
    <citation type="submission" date="2024-03" db="EMBL/GenBank/DDBJ databases">
        <authorList>
            <consortium name="ELIXIR-Norway"/>
            <consortium name="Elixir Norway"/>
        </authorList>
    </citation>
    <scope>NUCLEOTIDE SEQUENCE [LARGE SCALE GENOMIC DNA]</scope>
</reference>
<feature type="transmembrane region" description="Helical" evidence="13">
    <location>
        <begin position="50"/>
        <end position="69"/>
    </location>
</feature>
<name>A0ABP1A3T6_9BRYO</name>
<evidence type="ECO:0000256" key="11">
    <source>
        <dbReference type="ARBA" id="ARBA00030350"/>
    </source>
</evidence>
<comment type="subcellular location">
    <subcellularLocation>
        <location evidence="1">Membrane</location>
    </subcellularLocation>
</comment>
<dbReference type="PANTHER" id="PTHR31741">
    <property type="entry name" value="OS02G0726500 PROTEIN-RELATED"/>
    <property type="match status" value="1"/>
</dbReference>
<evidence type="ECO:0000256" key="2">
    <source>
        <dbReference type="ARBA" id="ARBA00007737"/>
    </source>
</evidence>